<dbReference type="RefSeq" id="WP_090498803.1">
    <property type="nucleotide sequence ID" value="NZ_FNCH01000005.1"/>
</dbReference>
<organism evidence="1 2">
    <name type="scientific">Pedobacter terrae</name>
    <dbReference type="NCBI Taxonomy" id="405671"/>
    <lineage>
        <taxon>Bacteria</taxon>
        <taxon>Pseudomonadati</taxon>
        <taxon>Bacteroidota</taxon>
        <taxon>Sphingobacteriia</taxon>
        <taxon>Sphingobacteriales</taxon>
        <taxon>Sphingobacteriaceae</taxon>
        <taxon>Pedobacter</taxon>
    </lineage>
</organism>
<proteinExistence type="predicted"/>
<protein>
    <recommendedName>
        <fullName evidence="3">Phage terminase large subunit-like protein</fullName>
    </recommendedName>
</protein>
<evidence type="ECO:0000313" key="2">
    <source>
        <dbReference type="Proteomes" id="UP000199643"/>
    </source>
</evidence>
<dbReference type="InterPro" id="IPR027417">
    <property type="entry name" value="P-loop_NTPase"/>
</dbReference>
<dbReference type="STRING" id="405671.SAMN05421827_105134"/>
<dbReference type="OrthoDB" id="1327410at2"/>
<evidence type="ECO:0000313" key="1">
    <source>
        <dbReference type="EMBL" id="SDG32278.1"/>
    </source>
</evidence>
<dbReference type="Gene3D" id="3.40.50.300">
    <property type="entry name" value="P-loop containing nucleotide triphosphate hydrolases"/>
    <property type="match status" value="1"/>
</dbReference>
<dbReference type="EMBL" id="FNCH01000005">
    <property type="protein sequence ID" value="SDG32278.1"/>
    <property type="molecule type" value="Genomic_DNA"/>
</dbReference>
<dbReference type="AlphaFoldDB" id="A0A1G7TAF2"/>
<keyword evidence="2" id="KW-1185">Reference proteome</keyword>
<evidence type="ECO:0008006" key="3">
    <source>
        <dbReference type="Google" id="ProtNLM"/>
    </source>
</evidence>
<reference evidence="2" key="1">
    <citation type="submission" date="2016-10" db="EMBL/GenBank/DDBJ databases">
        <authorList>
            <person name="Varghese N."/>
            <person name="Submissions S."/>
        </authorList>
    </citation>
    <scope>NUCLEOTIDE SEQUENCE [LARGE SCALE GENOMIC DNA]</scope>
    <source>
        <strain evidence="2">DSM 17933</strain>
    </source>
</reference>
<gene>
    <name evidence="1" type="ORF">SAMN05421827_105134</name>
</gene>
<accession>A0A1G7TAF2</accession>
<sequence>MILTSAEKHALFDWDKFVEDGNRTNPVRQDNSELDKRNRIEKLEADDEAWFKEYFANFYTSEPTDWHKASTRRIMNNPEWFEVTPWARELSKSGRAMMAAIKLSVTGKKKNWFLGSNSYDNAVRLLRPYKSILENNARLIADYGIQKSYGNWSEGEFITLKGVAFRAIGAGQSPRGSRNDEVRPDGIIVDDFDTDEDCRNPDTVTQKYDWFEKALIPTRSISVPLLILWCGNIIAEDCCTVRAMKAADYYKIVNIRDKNGKSTWPQKNTEEMIDTALRNLSYKAIQGEYYNNPVTEGRVFKSLRYGKMRKLKDYRYLVAYTDPSYKKKGDFKATMLVGRWKNEYHVIKIYCDQTTTAQMLDWNYEILDYVKGEVPVYFYIEWPWIDDMLKLDITAANLRHGMTLHPKPDDRDKPDKYHRIESTLEPLNRNGELIFNEAEKETQHMKNTEGQFLALSPTSRAHDDAPDAVEGAIFVVNNKAMNNTSNIQTINASRKGSRRI</sequence>
<dbReference type="Proteomes" id="UP000199643">
    <property type="component" value="Unassembled WGS sequence"/>
</dbReference>
<name>A0A1G7TAF2_9SPHI</name>